<evidence type="ECO:0000313" key="1">
    <source>
        <dbReference type="EMBL" id="QHU28786.1"/>
    </source>
</evidence>
<accession>A0A6C0LCU4</accession>
<organism evidence="1">
    <name type="scientific">viral metagenome</name>
    <dbReference type="NCBI Taxonomy" id="1070528"/>
    <lineage>
        <taxon>unclassified sequences</taxon>
        <taxon>metagenomes</taxon>
        <taxon>organismal metagenomes</taxon>
    </lineage>
</organism>
<name>A0A6C0LCU4_9ZZZZ</name>
<proteinExistence type="predicted"/>
<protein>
    <submittedName>
        <fullName evidence="1">Uncharacterized protein</fullName>
    </submittedName>
</protein>
<sequence length="42" mass="4705">MFGNISPLIKISNSLSNFISLILVLQIGHSTLNLQCLNKQKY</sequence>
<reference evidence="1" key="1">
    <citation type="journal article" date="2020" name="Nature">
        <title>Giant virus diversity and host interactions through global metagenomics.</title>
        <authorList>
            <person name="Schulz F."/>
            <person name="Roux S."/>
            <person name="Paez-Espino D."/>
            <person name="Jungbluth S."/>
            <person name="Walsh D.A."/>
            <person name="Denef V.J."/>
            <person name="McMahon K.D."/>
            <person name="Konstantinidis K.T."/>
            <person name="Eloe-Fadrosh E.A."/>
            <person name="Kyrpides N.C."/>
            <person name="Woyke T."/>
        </authorList>
    </citation>
    <scope>NUCLEOTIDE SEQUENCE</scope>
    <source>
        <strain evidence="1">GVMAG-M-3300027791-30</strain>
    </source>
</reference>
<dbReference type="AlphaFoldDB" id="A0A6C0LCU4"/>
<dbReference type="EMBL" id="MN740474">
    <property type="protein sequence ID" value="QHU28786.1"/>
    <property type="molecule type" value="Genomic_DNA"/>
</dbReference>